<protein>
    <submittedName>
        <fullName evidence="1">Uncharacterized protein</fullName>
    </submittedName>
</protein>
<dbReference type="RefSeq" id="WP_011130944.1">
    <property type="nucleotide sequence ID" value="NC_005071.1"/>
</dbReference>
<accession>Q7V5I3</accession>
<dbReference type="HOGENOM" id="CLU_1106351_0_0_3"/>
<dbReference type="Proteomes" id="UP000001423">
    <property type="component" value="Chromosome"/>
</dbReference>
<evidence type="ECO:0000313" key="1">
    <source>
        <dbReference type="EMBL" id="CAE21752.1"/>
    </source>
</evidence>
<gene>
    <name evidence="1" type="ordered locus">PMT_1577</name>
</gene>
<dbReference type="eggNOG" id="ENOG50331WI">
    <property type="taxonomic scope" value="Bacteria"/>
</dbReference>
<reference evidence="1 2" key="1">
    <citation type="journal article" date="2003" name="Nature">
        <title>Genome divergence in two Prochlorococcus ecotypes reflects oceanic niche differentiation.</title>
        <authorList>
            <person name="Rocap G."/>
            <person name="Larimer F.W."/>
            <person name="Lamerdin J.E."/>
            <person name="Malfatti S."/>
            <person name="Chain P."/>
            <person name="Ahlgren N.A."/>
            <person name="Arellano A."/>
            <person name="Coleman M."/>
            <person name="Hauser L."/>
            <person name="Hess W.R."/>
            <person name="Johnson Z.I."/>
            <person name="Land M.L."/>
            <person name="Lindell D."/>
            <person name="Post A.F."/>
            <person name="Regala W."/>
            <person name="Shah M."/>
            <person name="Shaw S.L."/>
            <person name="Steglich C."/>
            <person name="Sullivan M.B."/>
            <person name="Ting C.S."/>
            <person name="Tolonen A."/>
            <person name="Webb E.A."/>
            <person name="Zinser E.R."/>
            <person name="Chisholm S.W."/>
        </authorList>
    </citation>
    <scope>NUCLEOTIDE SEQUENCE [LARGE SCALE GENOMIC DNA]</scope>
    <source>
        <strain evidence="2">MIT 9313</strain>
    </source>
</reference>
<dbReference type="EMBL" id="BX548175">
    <property type="protein sequence ID" value="CAE21752.1"/>
    <property type="molecule type" value="Genomic_DNA"/>
</dbReference>
<evidence type="ECO:0000313" key="2">
    <source>
        <dbReference type="Proteomes" id="UP000001423"/>
    </source>
</evidence>
<sequence length="254" mass="28948">MTASNLEVNHQEKVDTLKHYSVCICKAGSTEFMKGQSVAQKMYNKAWNTESYLSKGAYAVVIFMRKNGEWNPIANLNCALKNSNNKLPCEQIFGERNCEAAGVEDETQIAEICGLAIDDATPTEMRRAVLMMLSMGLQSIAMHTKIRWVLTVQHEFLIRILKESLGLPFMKTASEVDKKVSLPKDEYWSRNVMPRLYLLDSHHQATRAACESYFYYLSSLNITLQIRNSVGITHQSYSGFKRQWQNMKTTIAIN</sequence>
<organism evidence="1 2">
    <name type="scientific">Prochlorococcus marinus (strain MIT 9313)</name>
    <dbReference type="NCBI Taxonomy" id="74547"/>
    <lineage>
        <taxon>Bacteria</taxon>
        <taxon>Bacillati</taxon>
        <taxon>Cyanobacteriota</taxon>
        <taxon>Cyanophyceae</taxon>
        <taxon>Synechococcales</taxon>
        <taxon>Prochlorococcaceae</taxon>
        <taxon>Prochlorococcus</taxon>
    </lineage>
</organism>
<proteinExistence type="predicted"/>
<dbReference type="KEGG" id="pmt:PMT_1577"/>
<name>Q7V5I3_PROMM</name>
<keyword evidence="2" id="KW-1185">Reference proteome</keyword>
<dbReference type="AlphaFoldDB" id="Q7V5I3"/>